<dbReference type="AlphaFoldDB" id="A0A8H4NH18"/>
<dbReference type="OrthoDB" id="2014201at2759"/>
<dbReference type="Proteomes" id="UP000605986">
    <property type="component" value="Unassembled WGS sequence"/>
</dbReference>
<reference evidence="1" key="1">
    <citation type="submission" date="2020-01" db="EMBL/GenBank/DDBJ databases">
        <title>Identification and distribution of gene clusters putatively required for synthesis of sphingolipid metabolism inhibitors in phylogenetically diverse species of the filamentous fungus Fusarium.</title>
        <authorList>
            <person name="Kim H.-S."/>
            <person name="Busman M."/>
            <person name="Brown D.W."/>
            <person name="Divon H."/>
            <person name="Uhlig S."/>
            <person name="Proctor R.H."/>
        </authorList>
    </citation>
    <scope>NUCLEOTIDE SEQUENCE</scope>
    <source>
        <strain evidence="1">NRRL 53441</strain>
    </source>
</reference>
<dbReference type="Pfam" id="PF01501">
    <property type="entry name" value="Glyco_transf_8"/>
    <property type="match status" value="1"/>
</dbReference>
<evidence type="ECO:0000313" key="2">
    <source>
        <dbReference type="Proteomes" id="UP000605986"/>
    </source>
</evidence>
<gene>
    <name evidence="1" type="ORF">F53441_13013</name>
</gene>
<protein>
    <recommendedName>
        <fullName evidence="3">Galactinol synthase</fullName>
    </recommendedName>
</protein>
<dbReference type="GO" id="GO:0016757">
    <property type="term" value="F:glycosyltransferase activity"/>
    <property type="evidence" value="ECO:0007669"/>
    <property type="project" value="InterPro"/>
</dbReference>
<dbReference type="EMBL" id="JAADJG010000754">
    <property type="protein sequence ID" value="KAF4437564.1"/>
    <property type="molecule type" value="Genomic_DNA"/>
</dbReference>
<keyword evidence="2" id="KW-1185">Reference proteome</keyword>
<evidence type="ECO:0008006" key="3">
    <source>
        <dbReference type="Google" id="ProtNLM"/>
    </source>
</evidence>
<accession>A0A8H4NH18</accession>
<dbReference type="InterPro" id="IPR029044">
    <property type="entry name" value="Nucleotide-diphossugar_trans"/>
</dbReference>
<evidence type="ECO:0000313" key="1">
    <source>
        <dbReference type="EMBL" id="KAF4437564.1"/>
    </source>
</evidence>
<proteinExistence type="predicted"/>
<dbReference type="InterPro" id="IPR050587">
    <property type="entry name" value="GNT1/Glycosyltrans_8"/>
</dbReference>
<dbReference type="CDD" id="cd02537">
    <property type="entry name" value="GT8_Glycogenin"/>
    <property type="match status" value="1"/>
</dbReference>
<sequence>MGEYINGSLPPKVWATLVTNDDYLKGVLTLDYRLRYVKSKYPLLALYTEALSQTSIDALKRRGIATRAVRKLAPTNAKDYVDDARFNECWTKLIAFSLTDYSRIVLLDSDMLPLQNMDELMDLELDPPAVSNSGDVSQGERVFAACHACTCNPLRKPHYPADWIPANCSFTSQHTSPELAQTTGAGVSSGLKKLNSGLLVINPSRSIFDQILAKMEETGSTYKFPDQDLLADLFEGRWVVLPYIYNALKTMRNPSVHGPIWRDDKVKNVHYILSPKPWGELTADGSWSGDNEMHKWWIDAYRSMLAEEKAVGIS</sequence>
<dbReference type="SUPFAM" id="SSF53448">
    <property type="entry name" value="Nucleotide-diphospho-sugar transferases"/>
    <property type="match status" value="1"/>
</dbReference>
<organism evidence="1 2">
    <name type="scientific">Fusarium austroafricanum</name>
    <dbReference type="NCBI Taxonomy" id="2364996"/>
    <lineage>
        <taxon>Eukaryota</taxon>
        <taxon>Fungi</taxon>
        <taxon>Dikarya</taxon>
        <taxon>Ascomycota</taxon>
        <taxon>Pezizomycotina</taxon>
        <taxon>Sordariomycetes</taxon>
        <taxon>Hypocreomycetidae</taxon>
        <taxon>Hypocreales</taxon>
        <taxon>Nectriaceae</taxon>
        <taxon>Fusarium</taxon>
        <taxon>Fusarium concolor species complex</taxon>
    </lineage>
</organism>
<name>A0A8H4NH18_9HYPO</name>
<comment type="caution">
    <text evidence="1">The sequence shown here is derived from an EMBL/GenBank/DDBJ whole genome shotgun (WGS) entry which is preliminary data.</text>
</comment>
<dbReference type="PANTHER" id="PTHR11183">
    <property type="entry name" value="GLYCOGENIN SUBFAMILY MEMBER"/>
    <property type="match status" value="1"/>
</dbReference>
<dbReference type="Gene3D" id="3.90.550.10">
    <property type="entry name" value="Spore Coat Polysaccharide Biosynthesis Protein SpsA, Chain A"/>
    <property type="match status" value="1"/>
</dbReference>
<dbReference type="InterPro" id="IPR002495">
    <property type="entry name" value="Glyco_trans_8"/>
</dbReference>